<evidence type="ECO:0000313" key="6">
    <source>
        <dbReference type="EMBL" id="OXC76082.1"/>
    </source>
</evidence>
<dbReference type="PANTHER" id="PTHR43547">
    <property type="entry name" value="TWO-COMPONENT HISTIDINE KINASE"/>
    <property type="match status" value="1"/>
</dbReference>
<evidence type="ECO:0000313" key="7">
    <source>
        <dbReference type="Proteomes" id="UP000214720"/>
    </source>
</evidence>
<comment type="caution">
    <text evidence="6">The sequence shown here is derived from an EMBL/GenBank/DDBJ whole genome shotgun (WGS) entry which is preliminary data.</text>
</comment>
<dbReference type="Pfam" id="PF02518">
    <property type="entry name" value="HATPase_c"/>
    <property type="match status" value="1"/>
</dbReference>
<dbReference type="InterPro" id="IPR004358">
    <property type="entry name" value="Sig_transdc_His_kin-like_C"/>
</dbReference>
<comment type="catalytic activity">
    <reaction evidence="1">
        <text>ATP + protein L-histidine = ADP + protein N-phospho-L-histidine.</text>
        <dbReference type="EC" id="2.7.13.3"/>
    </reaction>
</comment>
<dbReference type="SUPFAM" id="SSF55874">
    <property type="entry name" value="ATPase domain of HSP90 chaperone/DNA topoisomerase II/histidine kinase"/>
    <property type="match status" value="1"/>
</dbReference>
<evidence type="ECO:0000256" key="4">
    <source>
        <dbReference type="SAM" id="MobiDB-lite"/>
    </source>
</evidence>
<dbReference type="Gene3D" id="3.30.565.10">
    <property type="entry name" value="Histidine kinase-like ATPase, C-terminal domain"/>
    <property type="match status" value="1"/>
</dbReference>
<gene>
    <name evidence="6" type="ORF">BSU04_23735</name>
</gene>
<dbReference type="SMART" id="SM00387">
    <property type="entry name" value="HATPase_c"/>
    <property type="match status" value="1"/>
</dbReference>
<reference evidence="7" key="1">
    <citation type="submission" date="2017-01" db="EMBL/GenBank/DDBJ databases">
        <title>Genome Analysis of Deinococcus marmoris KOPRI26562.</title>
        <authorList>
            <person name="Kim J.H."/>
            <person name="Oh H.-M."/>
        </authorList>
    </citation>
    <scope>NUCLEOTIDE SEQUENCE [LARGE SCALE GENOMIC DNA]</scope>
    <source>
        <strain evidence="7">PAMC 26633</strain>
    </source>
</reference>
<dbReference type="GO" id="GO:0000155">
    <property type="term" value="F:phosphorelay sensor kinase activity"/>
    <property type="evidence" value="ECO:0007669"/>
    <property type="project" value="TreeGrafter"/>
</dbReference>
<name>A0A226WY32_CABSO</name>
<proteinExistence type="predicted"/>
<evidence type="ECO:0000256" key="1">
    <source>
        <dbReference type="ARBA" id="ARBA00000085"/>
    </source>
</evidence>
<dbReference type="PROSITE" id="PS50109">
    <property type="entry name" value="HIS_KIN"/>
    <property type="match status" value="1"/>
</dbReference>
<evidence type="ECO:0000259" key="5">
    <source>
        <dbReference type="PROSITE" id="PS50109"/>
    </source>
</evidence>
<dbReference type="OrthoDB" id="8807260at2"/>
<feature type="domain" description="Histidine kinase" evidence="5">
    <location>
        <begin position="163"/>
        <end position="373"/>
    </location>
</feature>
<dbReference type="InterPro" id="IPR005467">
    <property type="entry name" value="His_kinase_dom"/>
</dbReference>
<accession>A0A226WY32</accession>
<evidence type="ECO:0000256" key="2">
    <source>
        <dbReference type="ARBA" id="ARBA00012438"/>
    </source>
</evidence>
<dbReference type="Proteomes" id="UP000214720">
    <property type="component" value="Unassembled WGS sequence"/>
</dbReference>
<sequence length="377" mass="40608">MHKFLSNNREALIQRCRAKCAQRSTRVASKEQLQNGVPLFLDRLIATLNPEQTIGPSTRRKISGSPDSESSACALDTSAAKHARELLQLGFSIDQVVHGYGDLYQAIMDLMNEVDASFPVEELRTLNRCLDNAIASAVTEFVTQLESIAAHDTALQITEKIGYLTHDLRSLIGTAMLAFATAKAGNLVLSGATGTVLEHSLFGLRDLIDQSLAETRAMIGSSIDGDVFSVAEFIEEVKFAAELAAHVHGCALVVTAVSPTLNARGDRDLLYSSLGNLIQNAFKFTRPHTEVRLSAYTEADRILIDVADHCGGLPDGDVEKMFLPFTQSANDRSGLGLGLATARQNVELNGGSLSARDLPGIGCVFTISLPRYDMAEG</sequence>
<feature type="region of interest" description="Disordered" evidence="4">
    <location>
        <begin position="55"/>
        <end position="74"/>
    </location>
</feature>
<protein>
    <recommendedName>
        <fullName evidence="2">histidine kinase</fullName>
        <ecNumber evidence="2">2.7.13.3</ecNumber>
    </recommendedName>
</protein>
<dbReference type="InterPro" id="IPR036890">
    <property type="entry name" value="HATPase_C_sf"/>
</dbReference>
<dbReference type="InterPro" id="IPR003594">
    <property type="entry name" value="HATPase_dom"/>
</dbReference>
<dbReference type="PRINTS" id="PR00344">
    <property type="entry name" value="BCTRLSENSOR"/>
</dbReference>
<keyword evidence="3" id="KW-0597">Phosphoprotein</keyword>
<dbReference type="PANTHER" id="PTHR43547:SF2">
    <property type="entry name" value="HYBRID SIGNAL TRANSDUCTION HISTIDINE KINASE C"/>
    <property type="match status" value="1"/>
</dbReference>
<evidence type="ECO:0000256" key="3">
    <source>
        <dbReference type="ARBA" id="ARBA00022553"/>
    </source>
</evidence>
<dbReference type="EMBL" id="MTHB01000147">
    <property type="protein sequence ID" value="OXC76082.1"/>
    <property type="molecule type" value="Genomic_DNA"/>
</dbReference>
<dbReference type="EC" id="2.7.13.3" evidence="2"/>
<organism evidence="6 7">
    <name type="scientific">Caballeronia sordidicola</name>
    <name type="common">Burkholderia sordidicola</name>
    <dbReference type="NCBI Taxonomy" id="196367"/>
    <lineage>
        <taxon>Bacteria</taxon>
        <taxon>Pseudomonadati</taxon>
        <taxon>Pseudomonadota</taxon>
        <taxon>Betaproteobacteria</taxon>
        <taxon>Burkholderiales</taxon>
        <taxon>Burkholderiaceae</taxon>
        <taxon>Caballeronia</taxon>
    </lineage>
</organism>
<dbReference type="AlphaFoldDB" id="A0A226WY32"/>